<keyword evidence="1 2" id="KW-0808">Transferase</keyword>
<evidence type="ECO:0000256" key="1">
    <source>
        <dbReference type="ARBA" id="ARBA00022679"/>
    </source>
</evidence>
<protein>
    <recommendedName>
        <fullName evidence="2">Isoprenyl transferase</fullName>
        <ecNumber evidence="2">2.5.1.-</ecNumber>
    </recommendedName>
</protein>
<feature type="active site" evidence="2">
    <location>
        <position position="25"/>
    </location>
</feature>
<dbReference type="CDD" id="cd00475">
    <property type="entry name" value="Cis_IPPS"/>
    <property type="match status" value="1"/>
</dbReference>
<comment type="caution">
    <text evidence="3">The sequence shown here is derived from an EMBL/GenBank/DDBJ whole genome shotgun (WGS) entry which is preliminary data.</text>
</comment>
<feature type="binding site" evidence="2">
    <location>
        <position position="30"/>
    </location>
    <ligand>
        <name>substrate</name>
    </ligand>
</feature>
<dbReference type="PROSITE" id="PS01066">
    <property type="entry name" value="UPP_SYNTHASE"/>
    <property type="match status" value="1"/>
</dbReference>
<feature type="binding site" evidence="2">
    <location>
        <begin position="203"/>
        <end position="205"/>
    </location>
    <ligand>
        <name>substrate</name>
    </ligand>
</feature>
<feature type="binding site" evidence="2">
    <location>
        <position position="76"/>
    </location>
    <ligand>
        <name>substrate</name>
    </ligand>
</feature>
<feature type="binding site" evidence="2">
    <location>
        <position position="25"/>
    </location>
    <ligand>
        <name>Mg(2+)</name>
        <dbReference type="ChEBI" id="CHEBI:18420"/>
    </ligand>
</feature>
<feature type="binding site" evidence="2">
    <location>
        <position position="42"/>
    </location>
    <ligand>
        <name>substrate</name>
    </ligand>
</feature>
<feature type="active site" description="Proton acceptor" evidence="2">
    <location>
        <position position="73"/>
    </location>
</feature>
<dbReference type="NCBIfam" id="NF011405">
    <property type="entry name" value="PRK14830.1"/>
    <property type="match status" value="1"/>
</dbReference>
<sequence>MFKFRKKDKLQLPLDVPKHIGIIMDGNGRWAKKRMQPRVFGHKAGMEALQGVTIAAKNLGVQVLTVYAFSTENWSRPEKEVKFIMNLPVEFYERYVPELHRNNVKIQMIGDVSRLPEATYESLRKAETLTKLNTGLILNFALNYGGRAEITQAVRAISQDVLDARLNPGDISEEMIGDYLETNRLPRLLRDPDLIIRTSGELRLSNFLPWQSAYSELYFTNIMWPDFDEAALKEAILEYSRRQRRFGGV</sequence>
<gene>
    <name evidence="3" type="ORF">C4K46_06900</name>
</gene>
<evidence type="ECO:0000256" key="2">
    <source>
        <dbReference type="HAMAP-Rule" id="MF_01139"/>
    </source>
</evidence>
<feature type="binding site" evidence="2">
    <location>
        <position position="38"/>
    </location>
    <ligand>
        <name>substrate</name>
    </ligand>
</feature>
<keyword evidence="2" id="KW-0479">Metal-binding</keyword>
<dbReference type="Gene3D" id="3.40.1180.10">
    <property type="entry name" value="Decaprenyl diphosphate synthase-like"/>
    <property type="match status" value="1"/>
</dbReference>
<dbReference type="InterPro" id="IPR001441">
    <property type="entry name" value="UPP_synth-like"/>
</dbReference>
<feature type="binding site" evidence="2">
    <location>
        <position position="216"/>
    </location>
    <ligand>
        <name>Mg(2+)</name>
        <dbReference type="ChEBI" id="CHEBI:18420"/>
    </ligand>
</feature>
<feature type="binding site" evidence="2">
    <location>
        <position position="74"/>
    </location>
    <ligand>
        <name>substrate</name>
    </ligand>
</feature>
<proteinExistence type="inferred from homology"/>
<dbReference type="Proteomes" id="UP001519296">
    <property type="component" value="Unassembled WGS sequence"/>
</dbReference>
<dbReference type="GO" id="GO:0008834">
    <property type="term" value="F:ditrans,polycis-undecaprenyl-diphosphate synthase [(2E,6E)-farnesyl-diphosphate specific] activity"/>
    <property type="evidence" value="ECO:0007669"/>
    <property type="project" value="UniProtKB-EC"/>
</dbReference>
<dbReference type="PANTHER" id="PTHR10291:SF0">
    <property type="entry name" value="DEHYDRODOLICHYL DIPHOSPHATE SYNTHASE 2"/>
    <property type="match status" value="1"/>
</dbReference>
<evidence type="ECO:0000313" key="4">
    <source>
        <dbReference type="Proteomes" id="UP001519296"/>
    </source>
</evidence>
<accession>A0ABS5B4A5</accession>
<name>A0ABS5B4A5_9STRE</name>
<dbReference type="Pfam" id="PF01255">
    <property type="entry name" value="Prenyltransf"/>
    <property type="match status" value="1"/>
</dbReference>
<dbReference type="RefSeq" id="WP_209628174.1">
    <property type="nucleotide sequence ID" value="NZ_PRDG01000004.1"/>
</dbReference>
<keyword evidence="2" id="KW-0460">Magnesium</keyword>
<reference evidence="3 4" key="1">
    <citation type="submission" date="2018-02" db="EMBL/GenBank/DDBJ databases">
        <title>Draft genome sequence of Streptococcus oricebi CCUG 70868T type strain.</title>
        <authorList>
            <person name="Mendez V."/>
            <person name="Salva-Serra F."/>
            <person name="Jaen-Luchoro D."/>
            <person name="Gonzales-Siles L."/>
            <person name="Karlsson R."/>
            <person name="Engstrom-Jakobsson H."/>
            <person name="Busquets A."/>
            <person name="Gomila M."/>
            <person name="Pineiro-Iglesias B."/>
            <person name="Bennasar-Figueras A."/>
            <person name="Seeger M."/>
            <person name="Moore E."/>
        </authorList>
    </citation>
    <scope>NUCLEOTIDE SEQUENCE [LARGE SCALE GENOMIC DNA]</scope>
    <source>
        <strain evidence="3 4">CCUG 70868</strain>
    </source>
</reference>
<dbReference type="SUPFAM" id="SSF64005">
    <property type="entry name" value="Undecaprenyl diphosphate synthase"/>
    <property type="match status" value="1"/>
</dbReference>
<comment type="subunit">
    <text evidence="2">Homodimer.</text>
</comment>
<dbReference type="HAMAP" id="MF_01139">
    <property type="entry name" value="ISPT"/>
    <property type="match status" value="1"/>
</dbReference>
<comment type="cofactor">
    <cofactor evidence="2">
        <name>Mg(2+)</name>
        <dbReference type="ChEBI" id="CHEBI:18420"/>
    </cofactor>
    <text evidence="2">Binds 2 magnesium ions per subunit.</text>
</comment>
<dbReference type="InterPro" id="IPR036424">
    <property type="entry name" value="UPP_synth-like_sf"/>
</dbReference>
<dbReference type="EMBL" id="PRDG01000004">
    <property type="protein sequence ID" value="MBP2623667.1"/>
    <property type="molecule type" value="Genomic_DNA"/>
</dbReference>
<dbReference type="NCBIfam" id="TIGR00055">
    <property type="entry name" value="uppS"/>
    <property type="match status" value="1"/>
</dbReference>
<feature type="binding site" evidence="2">
    <location>
        <begin position="26"/>
        <end position="29"/>
    </location>
    <ligand>
        <name>substrate</name>
    </ligand>
</feature>
<dbReference type="InterPro" id="IPR018520">
    <property type="entry name" value="UPP_synth-like_CS"/>
</dbReference>
<feature type="binding site" evidence="2">
    <location>
        <begin position="70"/>
        <end position="72"/>
    </location>
    <ligand>
        <name>substrate</name>
    </ligand>
</feature>
<dbReference type="EC" id="2.5.1.-" evidence="2"/>
<comment type="similarity">
    <text evidence="2">Belongs to the UPP synthase family.</text>
</comment>
<dbReference type="PANTHER" id="PTHR10291">
    <property type="entry name" value="DEHYDRODOLICHYL DIPHOSPHATE SYNTHASE FAMILY MEMBER"/>
    <property type="match status" value="1"/>
</dbReference>
<keyword evidence="4" id="KW-1185">Reference proteome</keyword>
<organism evidence="3 4">
    <name type="scientific">Streptococcus oricebi</name>
    <dbReference type="NCBI Taxonomy" id="1547447"/>
    <lineage>
        <taxon>Bacteria</taxon>
        <taxon>Bacillati</taxon>
        <taxon>Bacillota</taxon>
        <taxon>Bacilli</taxon>
        <taxon>Lactobacillales</taxon>
        <taxon>Streptococcaceae</taxon>
        <taxon>Streptococcus</taxon>
    </lineage>
</organism>
<comment type="function">
    <text evidence="2">Catalyzes the condensation of isopentenyl diphosphate (IPP) with allylic pyrophosphates generating different type of terpenoids.</text>
</comment>
<evidence type="ECO:0000313" key="3">
    <source>
        <dbReference type="EMBL" id="MBP2623667.1"/>
    </source>
</evidence>
<feature type="binding site" evidence="2">
    <location>
        <position position="197"/>
    </location>
    <ligand>
        <name>substrate</name>
    </ligand>
</feature>